<keyword evidence="1" id="KW-0813">Transport</keyword>
<feature type="transmembrane region" description="Helical" evidence="2">
    <location>
        <begin position="427"/>
        <end position="451"/>
    </location>
</feature>
<keyword evidence="1" id="KW-0997">Cell inner membrane</keyword>
<comment type="function">
    <text evidence="1">Part of the tripartite ATP-independent periplasmic (TRAP) transport system.</text>
</comment>
<comment type="subcellular location">
    <subcellularLocation>
        <location evidence="1">Cell inner membrane</location>
        <topology evidence="1">Multi-pass membrane protein</topology>
    </subcellularLocation>
</comment>
<feature type="transmembrane region" description="Helical" evidence="2">
    <location>
        <begin position="165"/>
        <end position="192"/>
    </location>
</feature>
<feature type="transmembrane region" description="Helical" evidence="2">
    <location>
        <begin position="458"/>
        <end position="488"/>
    </location>
</feature>
<protein>
    <submittedName>
        <fullName evidence="4">Transporter</fullName>
    </submittedName>
</protein>
<feature type="transmembrane region" description="Helical" evidence="2">
    <location>
        <begin position="12"/>
        <end position="29"/>
    </location>
</feature>
<dbReference type="GO" id="GO:0022857">
    <property type="term" value="F:transmembrane transporter activity"/>
    <property type="evidence" value="ECO:0007669"/>
    <property type="project" value="UniProtKB-UniRule"/>
</dbReference>
<evidence type="ECO:0000259" key="3">
    <source>
        <dbReference type="Pfam" id="PF06808"/>
    </source>
</evidence>
<dbReference type="PANTHER" id="PTHR43849">
    <property type="entry name" value="BLL3936 PROTEIN"/>
    <property type="match status" value="1"/>
</dbReference>
<dbReference type="Pfam" id="PF06808">
    <property type="entry name" value="DctM"/>
    <property type="match status" value="1"/>
</dbReference>
<gene>
    <name evidence="4" type="ORF">GZ77_11270</name>
</gene>
<keyword evidence="2" id="KW-1133">Transmembrane helix</keyword>
<keyword evidence="5" id="KW-1185">Reference proteome</keyword>
<keyword evidence="1" id="KW-1003">Cell membrane</keyword>
<feature type="transmembrane region" description="Helical" evidence="2">
    <location>
        <begin position="584"/>
        <end position="611"/>
    </location>
</feature>
<dbReference type="Proteomes" id="UP000028006">
    <property type="component" value="Unassembled WGS sequence"/>
</dbReference>
<organism evidence="4 5">
    <name type="scientific">Endozoicomonas montiporae</name>
    <dbReference type="NCBI Taxonomy" id="1027273"/>
    <lineage>
        <taxon>Bacteria</taxon>
        <taxon>Pseudomonadati</taxon>
        <taxon>Pseudomonadota</taxon>
        <taxon>Gammaproteobacteria</taxon>
        <taxon>Oceanospirillales</taxon>
        <taxon>Endozoicomonadaceae</taxon>
        <taxon>Endozoicomonas</taxon>
    </lineage>
</organism>
<dbReference type="GO" id="GO:0005886">
    <property type="term" value="C:plasma membrane"/>
    <property type="evidence" value="ECO:0007669"/>
    <property type="project" value="UniProtKB-SubCell"/>
</dbReference>
<feature type="transmembrane region" description="Helical" evidence="2">
    <location>
        <begin position="70"/>
        <end position="91"/>
    </location>
</feature>
<name>A0A081N8S2_9GAMM</name>
<feature type="transmembrane region" description="Helical" evidence="2">
    <location>
        <begin position="124"/>
        <end position="145"/>
    </location>
</feature>
<feature type="transmembrane region" description="Helical" evidence="2">
    <location>
        <begin position="97"/>
        <end position="117"/>
    </location>
</feature>
<feature type="transmembrane region" description="Helical" evidence="2">
    <location>
        <begin position="546"/>
        <end position="572"/>
    </location>
</feature>
<evidence type="ECO:0000313" key="5">
    <source>
        <dbReference type="Proteomes" id="UP000028006"/>
    </source>
</evidence>
<proteinExistence type="predicted"/>
<keyword evidence="2" id="KW-0812">Transmembrane</keyword>
<comment type="caution">
    <text evidence="4">The sequence shown here is derived from an EMBL/GenBank/DDBJ whole genome shotgun (WGS) entry which is preliminary data.</text>
</comment>
<feature type="domain" description="TRAP C4-dicarboxylate transport system permease DctM subunit" evidence="3">
    <location>
        <begin position="112"/>
        <end position="536"/>
    </location>
</feature>
<feature type="transmembrane region" description="Helical" evidence="2">
    <location>
        <begin position="41"/>
        <end position="58"/>
    </location>
</feature>
<dbReference type="NCBIfam" id="TIGR02123">
    <property type="entry name" value="TRAP_fused"/>
    <property type="match status" value="1"/>
</dbReference>
<feature type="transmembrane region" description="Helical" evidence="2">
    <location>
        <begin position="343"/>
        <end position="376"/>
    </location>
</feature>
<evidence type="ECO:0000256" key="1">
    <source>
        <dbReference type="RuleBase" id="RU369079"/>
    </source>
</evidence>
<dbReference type="AlphaFoldDB" id="A0A081N8S2"/>
<feature type="transmembrane region" description="Helical" evidence="2">
    <location>
        <begin position="396"/>
        <end position="415"/>
    </location>
</feature>
<feature type="transmembrane region" description="Helical" evidence="2">
    <location>
        <begin position="303"/>
        <end position="323"/>
    </location>
</feature>
<evidence type="ECO:0000313" key="4">
    <source>
        <dbReference type="EMBL" id="KEQ14845.1"/>
    </source>
</evidence>
<dbReference type="InterPro" id="IPR011853">
    <property type="entry name" value="TRAP_DctM-Dct_fused"/>
</dbReference>
<keyword evidence="2" id="KW-0472">Membrane</keyword>
<feature type="transmembrane region" description="Helical" evidence="2">
    <location>
        <begin position="523"/>
        <end position="540"/>
    </location>
</feature>
<accession>A0A081N8S2</accession>
<dbReference type="RefSeq" id="WP_034874953.1">
    <property type="nucleotide sequence ID" value="NZ_JOKG01000002.1"/>
</dbReference>
<sequence length="624" mass="65606">MTKSIIKRSGYLVLVLAVLLSGFQIWQGITSTLSATYFRPAHLSWVMVLIFLHIPFIRNEQHRLYVPGRIMDLGLAIAAVVSGYFIVSFDYNDINYLLYGLGTPDLIAGVVCLALLLEACRRTVGWVMVIIAGVFLAYSAFGNFLPGTLATKAYSLQELIQFQVYSSNGVFGSALGIAATTVFIFVLFGAFLEVTGAGKFFIDLAFAIAGKYRGGPAKAAVIASAGLGSISGSAIANTVTTGSITIPMMKKLGYKPEQAAGIEAAASTGGQIMPPIMGAGAFVMAQFTGVPYSDIMIASIAPACLYFFCTLLYVHIMACKLGLSSAERTEAVWDVMKHGAHFLLPLLLITVLLLMAFSPLLVGVMGCGAILVTAALRNHSRIGLQKIIQGMKNGALLALPISAACGAAGIIVGVVGQTGIGLQFTQFVMTLSGGFMFTALLLISLVALVLGMGLPVTAAYIVLAVMAVPLLGDFGLPVLTAHLLVFWLSQTSNVTPPIALAAFAGAGVADANPIKASIEAFKLAAGLFVIPIMMAYSGLINTDGNAFGFVVGVIQTLAVIIAMAMAVEGYLLRPLTLVERILCAISLPLLLFNPAGFGLLGLLMTVAVVILQWHRRAAFPAKEV</sequence>
<evidence type="ECO:0000256" key="2">
    <source>
        <dbReference type="SAM" id="Phobius"/>
    </source>
</evidence>
<dbReference type="EMBL" id="JOKG01000002">
    <property type="protein sequence ID" value="KEQ14845.1"/>
    <property type="molecule type" value="Genomic_DNA"/>
</dbReference>
<dbReference type="InterPro" id="IPR010656">
    <property type="entry name" value="DctM"/>
</dbReference>
<dbReference type="PANTHER" id="PTHR43849:SF2">
    <property type="entry name" value="BLL3936 PROTEIN"/>
    <property type="match status" value="1"/>
</dbReference>
<reference evidence="4 5" key="1">
    <citation type="submission" date="2014-06" db="EMBL/GenBank/DDBJ databases">
        <title>Whole Genome Sequences of Three Symbiotic Endozoicomonas Bacteria.</title>
        <authorList>
            <person name="Neave M.J."/>
            <person name="Apprill A."/>
            <person name="Voolstra C.R."/>
        </authorList>
    </citation>
    <scope>NUCLEOTIDE SEQUENCE [LARGE SCALE GENOMIC DNA]</scope>
    <source>
        <strain evidence="4 5">LMG 24815</strain>
    </source>
</reference>
<dbReference type="eggNOG" id="COG4666">
    <property type="taxonomic scope" value="Bacteria"/>
</dbReference>